<reference evidence="12" key="1">
    <citation type="journal article" date="2013" name="Genome Announc.">
        <title>Genome sequence of the food spoilage yeast Zygosaccharomyces bailii CLIB 213(T).</title>
        <authorList>
            <person name="Galeote V."/>
            <person name="Bigey F."/>
            <person name="Devillers H."/>
            <person name="Neuveglise C."/>
            <person name="Dequin S."/>
        </authorList>
    </citation>
    <scope>NUCLEOTIDE SEQUENCE [LARGE SCALE GENOMIC DNA]</scope>
    <source>
        <strain evidence="12">CLIB 213 / ATCC 58445 / CBS 680 / CCRC 21525 / NBRC 1098 / NCYC 1416 / NRRL Y-2227</strain>
    </source>
</reference>
<comment type="subcellular location">
    <subcellularLocation>
        <location evidence="1 9">Mitochondrion inner membrane</location>
    </subcellularLocation>
</comment>
<feature type="region of interest" description="Disordered" evidence="10">
    <location>
        <begin position="156"/>
        <end position="197"/>
    </location>
</feature>
<accession>A0A8J2T294</accession>
<keyword evidence="8 9" id="KW-0472">Membrane</keyword>
<evidence type="ECO:0000256" key="7">
    <source>
        <dbReference type="ARBA" id="ARBA00023128"/>
    </source>
</evidence>
<evidence type="ECO:0000313" key="11">
    <source>
        <dbReference type="EMBL" id="CDF87794.1"/>
    </source>
</evidence>
<evidence type="ECO:0000256" key="1">
    <source>
        <dbReference type="ARBA" id="ARBA00004273"/>
    </source>
</evidence>
<dbReference type="Pfam" id="PF12597">
    <property type="entry name" value="Cox20"/>
    <property type="match status" value="1"/>
</dbReference>
<comment type="similarity">
    <text evidence="2 9">Belongs to the COX20 family.</text>
</comment>
<comment type="function">
    <text evidence="9">Involved in the assembly of the cytochrome c oxidase complex.</text>
</comment>
<proteinExistence type="inferred from homology"/>
<dbReference type="GO" id="GO:0005743">
    <property type="term" value="C:mitochondrial inner membrane"/>
    <property type="evidence" value="ECO:0007669"/>
    <property type="project" value="UniProtKB-SubCell"/>
</dbReference>
<evidence type="ECO:0000256" key="8">
    <source>
        <dbReference type="ARBA" id="ARBA00023136"/>
    </source>
</evidence>
<feature type="region of interest" description="Disordered" evidence="10">
    <location>
        <begin position="1"/>
        <end position="33"/>
    </location>
</feature>
<organism evidence="11 12">
    <name type="scientific">Zygosaccharomyces bailii (strain CLIB 213 / ATCC 58445 / CBS 680 / BCRC 21525 / NBRC 1098 / NCYC 1416 / NRRL Y-2227)</name>
    <dbReference type="NCBI Taxonomy" id="1333698"/>
    <lineage>
        <taxon>Eukaryota</taxon>
        <taxon>Fungi</taxon>
        <taxon>Dikarya</taxon>
        <taxon>Ascomycota</taxon>
        <taxon>Saccharomycotina</taxon>
        <taxon>Saccharomycetes</taxon>
        <taxon>Saccharomycetales</taxon>
        <taxon>Saccharomycetaceae</taxon>
        <taxon>Zygosaccharomyces</taxon>
    </lineage>
</organism>
<dbReference type="PIRSF" id="PIRSF007871">
    <property type="entry name" value="Cox20"/>
    <property type="match status" value="1"/>
</dbReference>
<dbReference type="OrthoDB" id="14603at2759"/>
<feature type="compositionally biased region" description="Basic residues" evidence="10">
    <location>
        <begin position="188"/>
        <end position="197"/>
    </location>
</feature>
<keyword evidence="4" id="KW-0812">Transmembrane</keyword>
<dbReference type="InterPro" id="IPR022533">
    <property type="entry name" value="Cox20"/>
</dbReference>
<dbReference type="Proteomes" id="UP000019375">
    <property type="component" value="Unassembled WGS sequence"/>
</dbReference>
<name>A0A8J2T294_ZYGB2</name>
<keyword evidence="12" id="KW-1185">Reference proteome</keyword>
<evidence type="ECO:0000256" key="5">
    <source>
        <dbReference type="ARBA" id="ARBA00022792"/>
    </source>
</evidence>
<evidence type="ECO:0000256" key="9">
    <source>
        <dbReference type="PIRNR" id="PIRNR007871"/>
    </source>
</evidence>
<feature type="compositionally biased region" description="Basic and acidic residues" evidence="10">
    <location>
        <begin position="164"/>
        <end position="181"/>
    </location>
</feature>
<dbReference type="AlphaFoldDB" id="A0A8J2T294"/>
<keyword evidence="5 9" id="KW-0999">Mitochondrion inner membrane</keyword>
<evidence type="ECO:0000256" key="3">
    <source>
        <dbReference type="ARBA" id="ARBA00017689"/>
    </source>
</evidence>
<sequence>MGWWSKNEQLSKEADEGSPESSKPRDSVPSSYSKGQKILLEDTSPKFNAETSQSQLASTREQISLKRAWDTISWQDFSFAKLTSIPCFRDSGLVGFTSMFVTGGVTFLYHKNPSKAVNWSIGGLLLGSIVGWEQCRMRRKRSFQVAQMARETMAAKQRPMVKKMGHDERLKNQWDEDRDGYGDDNQNQKRKPWYKFW</sequence>
<dbReference type="PANTHER" id="PTHR31586">
    <property type="entry name" value="CYTOCHROME C OXIDASE PROTEIN 20"/>
    <property type="match status" value="1"/>
</dbReference>
<gene>
    <name evidence="11" type="ORF">BN860_14642g</name>
</gene>
<evidence type="ECO:0000313" key="12">
    <source>
        <dbReference type="Proteomes" id="UP000019375"/>
    </source>
</evidence>
<evidence type="ECO:0000256" key="4">
    <source>
        <dbReference type="ARBA" id="ARBA00022692"/>
    </source>
</evidence>
<protein>
    <recommendedName>
        <fullName evidence="3 9">Cytochrome c oxidase assembly protein COX20, mitochondrial</fullName>
    </recommendedName>
</protein>
<keyword evidence="7 9" id="KW-0496">Mitochondrion</keyword>
<dbReference type="PANTHER" id="PTHR31586:SF1">
    <property type="entry name" value="CYTOCHROME C OXIDASE ASSEMBLY PROTEIN COX20, MITOCHONDRIAL"/>
    <property type="match status" value="1"/>
</dbReference>
<dbReference type="EMBL" id="HG316454">
    <property type="protein sequence ID" value="CDF87794.1"/>
    <property type="molecule type" value="Genomic_DNA"/>
</dbReference>
<evidence type="ECO:0000256" key="10">
    <source>
        <dbReference type="SAM" id="MobiDB-lite"/>
    </source>
</evidence>
<keyword evidence="6" id="KW-1133">Transmembrane helix</keyword>
<evidence type="ECO:0000256" key="6">
    <source>
        <dbReference type="ARBA" id="ARBA00022989"/>
    </source>
</evidence>
<evidence type="ECO:0000256" key="2">
    <source>
        <dbReference type="ARBA" id="ARBA00009575"/>
    </source>
</evidence>
<dbReference type="GO" id="GO:0033617">
    <property type="term" value="P:mitochondrial respiratory chain complex IV assembly"/>
    <property type="evidence" value="ECO:0007669"/>
    <property type="project" value="InterPro"/>
</dbReference>